<dbReference type="InterPro" id="IPR050141">
    <property type="entry name" value="GCL_type2/YbdK_subfam"/>
</dbReference>
<dbReference type="EC" id="6.3.2.2" evidence="4"/>
<evidence type="ECO:0000256" key="4">
    <source>
        <dbReference type="HAMAP-Rule" id="MF_01609"/>
    </source>
</evidence>
<dbReference type="Proteomes" id="UP000645257">
    <property type="component" value="Unassembled WGS sequence"/>
</dbReference>
<dbReference type="NCBIfam" id="TIGR02050">
    <property type="entry name" value="gshA_cyan_rel"/>
    <property type="match status" value="1"/>
</dbReference>
<dbReference type="Pfam" id="PF04107">
    <property type="entry name" value="GCS2"/>
    <property type="match status" value="1"/>
</dbReference>
<keyword evidence="1 4" id="KW-0436">Ligase</keyword>
<dbReference type="SUPFAM" id="SSF55931">
    <property type="entry name" value="Glutamine synthetase/guanido kinase"/>
    <property type="match status" value="1"/>
</dbReference>
<accession>A0A918P5F4</accession>
<dbReference type="GO" id="GO:0042398">
    <property type="term" value="P:modified amino acid biosynthetic process"/>
    <property type="evidence" value="ECO:0007669"/>
    <property type="project" value="InterPro"/>
</dbReference>
<comment type="function">
    <text evidence="4">ATP-dependent carboxylate-amine ligase which exhibits weak glutamate--cysteine ligase activity.</text>
</comment>
<evidence type="ECO:0000256" key="1">
    <source>
        <dbReference type="ARBA" id="ARBA00022598"/>
    </source>
</evidence>
<reference evidence="5" key="1">
    <citation type="journal article" date="2014" name="Int. J. Syst. Evol. Microbiol.">
        <title>Complete genome sequence of Corynebacterium casei LMG S-19264T (=DSM 44701T), isolated from a smear-ripened cheese.</title>
        <authorList>
            <consortium name="US DOE Joint Genome Institute (JGI-PGF)"/>
            <person name="Walter F."/>
            <person name="Albersmeier A."/>
            <person name="Kalinowski J."/>
            <person name="Ruckert C."/>
        </authorList>
    </citation>
    <scope>NUCLEOTIDE SEQUENCE</scope>
    <source>
        <strain evidence="5">KCTC 32182</strain>
    </source>
</reference>
<evidence type="ECO:0000256" key="2">
    <source>
        <dbReference type="ARBA" id="ARBA00022741"/>
    </source>
</evidence>
<dbReference type="PANTHER" id="PTHR36510">
    <property type="entry name" value="GLUTAMATE--CYSTEINE LIGASE 2-RELATED"/>
    <property type="match status" value="1"/>
</dbReference>
<name>A0A918P5F4_9NEIS</name>
<dbReference type="NCBIfam" id="NF010040">
    <property type="entry name" value="PRK13516.1"/>
    <property type="match status" value="1"/>
</dbReference>
<dbReference type="InterPro" id="IPR014746">
    <property type="entry name" value="Gln_synth/guanido_kin_cat_dom"/>
</dbReference>
<comment type="caution">
    <text evidence="5">The sequence shown here is derived from an EMBL/GenBank/DDBJ whole genome shotgun (WGS) entry which is preliminary data.</text>
</comment>
<organism evidence="5 6">
    <name type="scientific">Paludibacterium paludis</name>
    <dbReference type="NCBI Taxonomy" id="1225769"/>
    <lineage>
        <taxon>Bacteria</taxon>
        <taxon>Pseudomonadati</taxon>
        <taxon>Pseudomonadota</taxon>
        <taxon>Betaproteobacteria</taxon>
        <taxon>Neisseriales</taxon>
        <taxon>Chromobacteriaceae</taxon>
        <taxon>Paludibacterium</taxon>
    </lineage>
</organism>
<dbReference type="InterPro" id="IPR011793">
    <property type="entry name" value="YbdK"/>
</dbReference>
<keyword evidence="3 4" id="KW-0067">ATP-binding</keyword>
<dbReference type="InterPro" id="IPR006336">
    <property type="entry name" value="GCS2"/>
</dbReference>
<dbReference type="Gene3D" id="3.30.590.20">
    <property type="match status" value="1"/>
</dbReference>
<dbReference type="HAMAP" id="MF_01609">
    <property type="entry name" value="Glu_cys_ligase_2"/>
    <property type="match status" value="1"/>
</dbReference>
<dbReference type="GO" id="GO:0004357">
    <property type="term" value="F:glutamate-cysteine ligase activity"/>
    <property type="evidence" value="ECO:0007669"/>
    <property type="project" value="UniProtKB-EC"/>
</dbReference>
<keyword evidence="2 4" id="KW-0547">Nucleotide-binding</keyword>
<keyword evidence="6" id="KW-1185">Reference proteome</keyword>
<reference evidence="5" key="2">
    <citation type="submission" date="2020-09" db="EMBL/GenBank/DDBJ databases">
        <authorList>
            <person name="Sun Q."/>
            <person name="Kim S."/>
        </authorList>
    </citation>
    <scope>NUCLEOTIDE SEQUENCE</scope>
    <source>
        <strain evidence="5">KCTC 32182</strain>
    </source>
</reference>
<evidence type="ECO:0000313" key="6">
    <source>
        <dbReference type="Proteomes" id="UP000645257"/>
    </source>
</evidence>
<dbReference type="PANTHER" id="PTHR36510:SF1">
    <property type="entry name" value="GLUTAMATE--CYSTEINE LIGASE 2-RELATED"/>
    <property type="match status" value="1"/>
</dbReference>
<sequence length="382" mass="43197">MTMLDFTPSRPLTLGVELELMILNRRDYNLTRGSDDLLSLLDRKQHGFDIKPEITQGMIEIATAVHETPDTLLDELQAIRQCLVTAAEKLNLGLAGGGSHPFQHWDDQRIYPKERYRLVSELYGYLAKQFTVYGQHIHVGCPNGDWAVRLTRHLARFMPHFVALSASSPFYQGVDTAFQSSRLTSINAFPLSGTMPPVENWGAFNDYFGQMQSLGIVASIKDFYWDIRPKPEYGTVEIRICDTPLTIDTAAMLAAYAQMLAHHFFASDAPFPDERLALTYNYNRFQACRFGYDGVVVIPDGAGQTLLLEDLLATLGQVQESADTLGLAHWHKRLRDRALKRRTDSHDLRDIYRETGSLSEVVRRQSQLWMYASDTPGATMLS</sequence>
<evidence type="ECO:0000256" key="3">
    <source>
        <dbReference type="ARBA" id="ARBA00022840"/>
    </source>
</evidence>
<gene>
    <name evidence="5" type="ORF">GCM10011289_31670</name>
</gene>
<comment type="similarity">
    <text evidence="4">Belongs to the glutamate--cysteine ligase type 2 family. YbdK subfamily.</text>
</comment>
<dbReference type="AlphaFoldDB" id="A0A918P5F4"/>
<proteinExistence type="inferred from homology"/>
<comment type="catalytic activity">
    <reaction evidence="4">
        <text>L-cysteine + L-glutamate + ATP = gamma-L-glutamyl-L-cysteine + ADP + phosphate + H(+)</text>
        <dbReference type="Rhea" id="RHEA:13285"/>
        <dbReference type="ChEBI" id="CHEBI:15378"/>
        <dbReference type="ChEBI" id="CHEBI:29985"/>
        <dbReference type="ChEBI" id="CHEBI:30616"/>
        <dbReference type="ChEBI" id="CHEBI:35235"/>
        <dbReference type="ChEBI" id="CHEBI:43474"/>
        <dbReference type="ChEBI" id="CHEBI:58173"/>
        <dbReference type="ChEBI" id="CHEBI:456216"/>
        <dbReference type="EC" id="6.3.2.2"/>
    </reaction>
</comment>
<dbReference type="EMBL" id="BMYX01000021">
    <property type="protein sequence ID" value="GGY25697.1"/>
    <property type="molecule type" value="Genomic_DNA"/>
</dbReference>
<protein>
    <recommendedName>
        <fullName evidence="4">Putative glutamate--cysteine ligase 2</fullName>
        <ecNumber evidence="4">6.3.2.2</ecNumber>
    </recommendedName>
    <alternativeName>
        <fullName evidence="4">Gamma-glutamylcysteine synthetase 2</fullName>
        <shortName evidence="4">GCS 2</shortName>
        <shortName evidence="4">Gamma-GCS 2</shortName>
    </alternativeName>
</protein>
<evidence type="ECO:0000313" key="5">
    <source>
        <dbReference type="EMBL" id="GGY25697.1"/>
    </source>
</evidence>
<dbReference type="GO" id="GO:0005524">
    <property type="term" value="F:ATP binding"/>
    <property type="evidence" value="ECO:0007669"/>
    <property type="project" value="UniProtKB-KW"/>
</dbReference>